<gene>
    <name evidence="1" type="ORF">PLEPLA_LOCUS9079</name>
</gene>
<keyword evidence="2" id="KW-1185">Reference proteome</keyword>
<dbReference type="EMBL" id="CADEAL010000510">
    <property type="protein sequence ID" value="CAB1421197.1"/>
    <property type="molecule type" value="Genomic_DNA"/>
</dbReference>
<accession>A0A9N7TYY6</accession>
<evidence type="ECO:0000313" key="1">
    <source>
        <dbReference type="EMBL" id="CAB1421197.1"/>
    </source>
</evidence>
<proteinExistence type="predicted"/>
<sequence>MIQKVPPPCFPEAAAPSYRSRSLRSSVMRSRAVAPRSQLGLSSAWCGADGAALTRCDLPLNTLSPLRNDLTSRVVESCGVQLRGAHLFFIGLNALTWWGEEEEEEEEGKWWFNWNREYPM</sequence>
<reference evidence="1" key="1">
    <citation type="submission" date="2020-03" db="EMBL/GenBank/DDBJ databases">
        <authorList>
            <person name="Weist P."/>
        </authorList>
    </citation>
    <scope>NUCLEOTIDE SEQUENCE</scope>
</reference>
<name>A0A9N7TYY6_PLEPL</name>
<evidence type="ECO:0000313" key="2">
    <source>
        <dbReference type="Proteomes" id="UP001153269"/>
    </source>
</evidence>
<organism evidence="1 2">
    <name type="scientific">Pleuronectes platessa</name>
    <name type="common">European plaice</name>
    <dbReference type="NCBI Taxonomy" id="8262"/>
    <lineage>
        <taxon>Eukaryota</taxon>
        <taxon>Metazoa</taxon>
        <taxon>Chordata</taxon>
        <taxon>Craniata</taxon>
        <taxon>Vertebrata</taxon>
        <taxon>Euteleostomi</taxon>
        <taxon>Actinopterygii</taxon>
        <taxon>Neopterygii</taxon>
        <taxon>Teleostei</taxon>
        <taxon>Neoteleostei</taxon>
        <taxon>Acanthomorphata</taxon>
        <taxon>Carangaria</taxon>
        <taxon>Pleuronectiformes</taxon>
        <taxon>Pleuronectoidei</taxon>
        <taxon>Pleuronectidae</taxon>
        <taxon>Pleuronectes</taxon>
    </lineage>
</organism>
<dbReference type="AlphaFoldDB" id="A0A9N7TYY6"/>
<dbReference type="Proteomes" id="UP001153269">
    <property type="component" value="Unassembled WGS sequence"/>
</dbReference>
<comment type="caution">
    <text evidence="1">The sequence shown here is derived from an EMBL/GenBank/DDBJ whole genome shotgun (WGS) entry which is preliminary data.</text>
</comment>
<protein>
    <submittedName>
        <fullName evidence="1">Uncharacterized protein</fullName>
    </submittedName>
</protein>